<feature type="chain" id="PRO_5030698863" description="Peptidase S55 domain-containing protein" evidence="1">
    <location>
        <begin position="28"/>
        <end position="589"/>
    </location>
</feature>
<dbReference type="InterPro" id="IPR008763">
    <property type="entry name" value="Peptidase_S55"/>
</dbReference>
<dbReference type="AlphaFoldDB" id="A0A7Y9J991"/>
<dbReference type="PROSITE" id="PS51494">
    <property type="entry name" value="SPOIVB"/>
    <property type="match status" value="1"/>
</dbReference>
<gene>
    <name evidence="3" type="ORF">BJZ21_000440</name>
</gene>
<evidence type="ECO:0000313" key="4">
    <source>
        <dbReference type="Proteomes" id="UP000535511"/>
    </source>
</evidence>
<feature type="signal peptide" evidence="1">
    <location>
        <begin position="1"/>
        <end position="27"/>
    </location>
</feature>
<evidence type="ECO:0000256" key="1">
    <source>
        <dbReference type="SAM" id="SignalP"/>
    </source>
</evidence>
<keyword evidence="4" id="KW-1185">Reference proteome</keyword>
<proteinExistence type="predicted"/>
<dbReference type="EMBL" id="JACCBG010000001">
    <property type="protein sequence ID" value="NYD40357.1"/>
    <property type="molecule type" value="Genomic_DNA"/>
</dbReference>
<dbReference type="RefSeq" id="WP_179662260.1">
    <property type="nucleotide sequence ID" value="NZ_JACCBG010000001.1"/>
</dbReference>
<evidence type="ECO:0000259" key="2">
    <source>
        <dbReference type="PROSITE" id="PS51494"/>
    </source>
</evidence>
<sequence>MMRPLPRPRARALASLVALTAVGLAGATVVTTPALSAAPAGDCATAFPVDQLAAGDAVTGLTVTHGTTPEGFTGEVLGVLNDGIGPGTDMVMVRLSSPEIDRVGIWEGMSGSPVYAADGRLIGAVAYGLAMGGSTVAGVTPYSAMQEHLSEAPGTVPVDRAAARTIARRTDVGVAAASGGFEQLAMPVGVAGVGAARLAAAERHAAGHRWLPRSTYAVGLASPGAATADGIVAGGNLAASLSYGDVTMAAVGTATSVCGDRVLGFGHPVEWRGATTLGLSPADAIYIQDDLVAGFKVANLGEPVGTITEDRGTGIAGTLGSLPTTTEVSVTINRDGQSRTGVSHVALRTPDALASTTFYGLAADLQAVVDGPVTGSDEQSWTISGTDADGAPFELSSSNLFSSEHDLTWRVGYEVGDLVYRLAHVPGISIDSIALTSDLADAVPTYHVKGLQARQHGVWVPVGRRSPLLTRAGGTLAGRLVLASGGQERMVPFRLQVPDRLSGKVAFLAVLGGNSLGHSRPPRSVAKMGAWLDGLVRNDEVEVSLTGVGRGGGHVVYLGRHAVQLRTGEVLGPVDGVVKGHAFAPVMVQ</sequence>
<dbReference type="InterPro" id="IPR009003">
    <property type="entry name" value="Peptidase_S1_PA"/>
</dbReference>
<accession>A0A7Y9J991</accession>
<feature type="domain" description="Peptidase S55" evidence="2">
    <location>
        <begin position="1"/>
        <end position="161"/>
    </location>
</feature>
<evidence type="ECO:0000313" key="3">
    <source>
        <dbReference type="EMBL" id="NYD40357.1"/>
    </source>
</evidence>
<dbReference type="Proteomes" id="UP000535511">
    <property type="component" value="Unassembled WGS sequence"/>
</dbReference>
<organism evidence="3 4">
    <name type="scientific">Nocardioides panaciterrulae</name>
    <dbReference type="NCBI Taxonomy" id="661492"/>
    <lineage>
        <taxon>Bacteria</taxon>
        <taxon>Bacillati</taxon>
        <taxon>Actinomycetota</taxon>
        <taxon>Actinomycetes</taxon>
        <taxon>Propionibacteriales</taxon>
        <taxon>Nocardioidaceae</taxon>
        <taxon>Nocardioides</taxon>
    </lineage>
</organism>
<name>A0A7Y9J991_9ACTN</name>
<reference evidence="3 4" key="1">
    <citation type="submission" date="2020-07" db="EMBL/GenBank/DDBJ databases">
        <title>Sequencing the genomes of 1000 actinobacteria strains.</title>
        <authorList>
            <person name="Klenk H.-P."/>
        </authorList>
    </citation>
    <scope>NUCLEOTIDE SEQUENCE [LARGE SCALE GENOMIC DNA]</scope>
    <source>
        <strain evidence="3 4">DSM 21350</strain>
    </source>
</reference>
<keyword evidence="1" id="KW-0732">Signal</keyword>
<comment type="caution">
    <text evidence="3">The sequence shown here is derived from an EMBL/GenBank/DDBJ whole genome shotgun (WGS) entry which is preliminary data.</text>
</comment>
<protein>
    <recommendedName>
        <fullName evidence="2">Peptidase S55 domain-containing protein</fullName>
    </recommendedName>
</protein>
<dbReference type="SUPFAM" id="SSF50494">
    <property type="entry name" value="Trypsin-like serine proteases"/>
    <property type="match status" value="1"/>
</dbReference>